<dbReference type="Proteomes" id="UP000318416">
    <property type="component" value="Unassembled WGS sequence"/>
</dbReference>
<dbReference type="PANTHER" id="PTHR43574">
    <property type="entry name" value="EPIMERASE-RELATED"/>
    <property type="match status" value="1"/>
</dbReference>
<organism evidence="3 4">
    <name type="scientific">Kitasatospora atroaurantiaca</name>
    <dbReference type="NCBI Taxonomy" id="285545"/>
    <lineage>
        <taxon>Bacteria</taxon>
        <taxon>Bacillati</taxon>
        <taxon>Actinomycetota</taxon>
        <taxon>Actinomycetes</taxon>
        <taxon>Kitasatosporales</taxon>
        <taxon>Streptomycetaceae</taxon>
        <taxon>Kitasatospora</taxon>
    </lineage>
</organism>
<comment type="caution">
    <text evidence="3">The sequence shown here is derived from an EMBL/GenBank/DDBJ whole genome shotgun (WGS) entry which is preliminary data.</text>
</comment>
<name>A0A561F0X2_9ACTN</name>
<sequence>MPQIDAVVTGAGGFIGGHLTRALLAEGKSVRAVDRKPLNEWYQAHPEAENLVRDLSLREPCTEVLDGGAGEVYHLAADMGGMGFIESNKAACMLSVLSSTHMLLAARDCGVGRYFYSSSACVYAAEKQTEAAVLPLREEDAYPAMPEDGYGWEKLFSERMARHFREDHGLATRSARYHNVYGPYGTWDGGREKAPAAACRKIATAVLTGADEIEIWGDGEQTRSFTYINDCVAGTLRLTRSEVTDPLNIGSDQLVTINQLYALVESVAGVTLKYRHIPGPLGVRGRNSDNTRIVKELDWAPSTPLLAGLELTYRWVHDQVKAKLDGRPYQR</sequence>
<reference evidence="3 4" key="1">
    <citation type="submission" date="2019-06" db="EMBL/GenBank/DDBJ databases">
        <title>Sequencing the genomes of 1000 actinobacteria strains.</title>
        <authorList>
            <person name="Klenk H.-P."/>
        </authorList>
    </citation>
    <scope>NUCLEOTIDE SEQUENCE [LARGE SCALE GENOMIC DNA]</scope>
    <source>
        <strain evidence="3 4">DSM 41649</strain>
    </source>
</reference>
<protein>
    <submittedName>
        <fullName evidence="3">Nucleoside-diphosphate-sugar epimerase</fullName>
    </submittedName>
</protein>
<gene>
    <name evidence="3" type="ORF">FB465_6696</name>
</gene>
<evidence type="ECO:0000256" key="1">
    <source>
        <dbReference type="ARBA" id="ARBA00023027"/>
    </source>
</evidence>
<dbReference type="InterPro" id="IPR001509">
    <property type="entry name" value="Epimerase_deHydtase"/>
</dbReference>
<evidence type="ECO:0000313" key="3">
    <source>
        <dbReference type="EMBL" id="TWE21513.1"/>
    </source>
</evidence>
<dbReference type="RefSeq" id="WP_145796501.1">
    <property type="nucleotide sequence ID" value="NZ_BAAABR010000025.1"/>
</dbReference>
<dbReference type="SUPFAM" id="SSF51735">
    <property type="entry name" value="NAD(P)-binding Rossmann-fold domains"/>
    <property type="match status" value="1"/>
</dbReference>
<dbReference type="Gene3D" id="3.90.25.10">
    <property type="entry name" value="UDP-galactose 4-epimerase, domain 1"/>
    <property type="match status" value="1"/>
</dbReference>
<dbReference type="AlphaFoldDB" id="A0A561F0X2"/>
<dbReference type="OrthoDB" id="9801785at2"/>
<feature type="domain" description="NAD-dependent epimerase/dehydratase" evidence="2">
    <location>
        <begin position="7"/>
        <end position="250"/>
    </location>
</feature>
<keyword evidence="1" id="KW-0520">NAD</keyword>
<keyword evidence="4" id="KW-1185">Reference proteome</keyword>
<dbReference type="Gene3D" id="3.40.50.720">
    <property type="entry name" value="NAD(P)-binding Rossmann-like Domain"/>
    <property type="match status" value="1"/>
</dbReference>
<accession>A0A561F0X2</accession>
<dbReference type="EMBL" id="VIVR01000001">
    <property type="protein sequence ID" value="TWE21513.1"/>
    <property type="molecule type" value="Genomic_DNA"/>
</dbReference>
<dbReference type="Pfam" id="PF01370">
    <property type="entry name" value="Epimerase"/>
    <property type="match status" value="1"/>
</dbReference>
<evidence type="ECO:0000259" key="2">
    <source>
        <dbReference type="Pfam" id="PF01370"/>
    </source>
</evidence>
<dbReference type="InterPro" id="IPR036291">
    <property type="entry name" value="NAD(P)-bd_dom_sf"/>
</dbReference>
<evidence type="ECO:0000313" key="4">
    <source>
        <dbReference type="Proteomes" id="UP000318416"/>
    </source>
</evidence>
<proteinExistence type="predicted"/>